<sequence length="183" mass="20367">MNLDHIHRYLPIGNPDQFSPTDHVLIATPLMDAASYLDNYFRKLAEIEYPKQLISLGFLVSTATTEDEQVDPTLAVLQSHVSDLNIVAPNCFYIEAGWFTSYDRDHPTYRLSMADMDQTSKNLVPLDGVGGTFTLVKASVHRAGVNFPSIPVDHEIETEGLAKWAKREGFGVFGAPHLVVRHA</sequence>
<dbReference type="OrthoDB" id="2405412at2759"/>
<name>A0A9P6TVL7_9FUNG</name>
<protein>
    <submittedName>
        <fullName evidence="2">Uncharacterized protein</fullName>
    </submittedName>
</protein>
<comment type="similarity">
    <text evidence="1">Belongs to the ANP1/MMN9/VAN1 family.</text>
</comment>
<dbReference type="InterPro" id="IPR052086">
    <property type="entry name" value="Mannan_Polymerase_Subunit"/>
</dbReference>
<dbReference type="PANTHER" id="PTHR43083:SF6">
    <property type="entry name" value="MANNAN POLYMERASE COMPLEXES SUBUNIT MNN9"/>
    <property type="match status" value="1"/>
</dbReference>
<dbReference type="Gene3D" id="3.90.550.10">
    <property type="entry name" value="Spore Coat Polysaccharide Biosynthesis Protein SpsA, Chain A"/>
    <property type="match status" value="2"/>
</dbReference>
<comment type="caution">
    <text evidence="2">The sequence shown here is derived from an EMBL/GenBank/DDBJ whole genome shotgun (WGS) entry which is preliminary data.</text>
</comment>
<evidence type="ECO:0000313" key="3">
    <source>
        <dbReference type="Proteomes" id="UP000726737"/>
    </source>
</evidence>
<dbReference type="InterPro" id="IPR029044">
    <property type="entry name" value="Nucleotide-diphossugar_trans"/>
</dbReference>
<proteinExistence type="inferred from homology"/>
<dbReference type="PANTHER" id="PTHR43083">
    <property type="entry name" value="MANNAN POLYMERASE II"/>
    <property type="match status" value="1"/>
</dbReference>
<dbReference type="Proteomes" id="UP000726737">
    <property type="component" value="Unassembled WGS sequence"/>
</dbReference>
<keyword evidence="3" id="KW-1185">Reference proteome</keyword>
<organism evidence="2 3">
    <name type="scientific">Mortierella polycephala</name>
    <dbReference type="NCBI Taxonomy" id="41804"/>
    <lineage>
        <taxon>Eukaryota</taxon>
        <taxon>Fungi</taxon>
        <taxon>Fungi incertae sedis</taxon>
        <taxon>Mucoromycota</taxon>
        <taxon>Mortierellomycotina</taxon>
        <taxon>Mortierellomycetes</taxon>
        <taxon>Mortierellales</taxon>
        <taxon>Mortierellaceae</taxon>
        <taxon>Mortierella</taxon>
    </lineage>
</organism>
<evidence type="ECO:0000313" key="2">
    <source>
        <dbReference type="EMBL" id="KAG0249111.1"/>
    </source>
</evidence>
<evidence type="ECO:0000256" key="1">
    <source>
        <dbReference type="ARBA" id="ARBA00037964"/>
    </source>
</evidence>
<dbReference type="AlphaFoldDB" id="A0A9P6TVL7"/>
<dbReference type="Pfam" id="PF03452">
    <property type="entry name" value="Anp1"/>
    <property type="match status" value="2"/>
</dbReference>
<dbReference type="EMBL" id="JAAAJA010000868">
    <property type="protein sequence ID" value="KAG0249111.1"/>
    <property type="molecule type" value="Genomic_DNA"/>
</dbReference>
<gene>
    <name evidence="2" type="ORF">BG011_009575</name>
</gene>
<reference evidence="2" key="1">
    <citation type="journal article" date="2020" name="Fungal Divers.">
        <title>Resolving the Mortierellaceae phylogeny through synthesis of multi-gene phylogenetics and phylogenomics.</title>
        <authorList>
            <person name="Vandepol N."/>
            <person name="Liber J."/>
            <person name="Desiro A."/>
            <person name="Na H."/>
            <person name="Kennedy M."/>
            <person name="Barry K."/>
            <person name="Grigoriev I.V."/>
            <person name="Miller A.N."/>
            <person name="O'Donnell K."/>
            <person name="Stajich J.E."/>
            <person name="Bonito G."/>
        </authorList>
    </citation>
    <scope>NUCLEOTIDE SEQUENCE</scope>
    <source>
        <strain evidence="2">KOD948</strain>
    </source>
</reference>
<accession>A0A9P6TVL7</accession>